<feature type="compositionally biased region" description="Low complexity" evidence="1">
    <location>
        <begin position="211"/>
        <end position="220"/>
    </location>
</feature>
<feature type="region of interest" description="Disordered" evidence="1">
    <location>
        <begin position="155"/>
        <end position="347"/>
    </location>
</feature>
<dbReference type="EnsemblMetazoa" id="XM_032599900">
    <property type="protein sequence ID" value="XP_032455791"/>
    <property type="gene ID" value="LOC116738588"/>
</dbReference>
<reference evidence="2" key="1">
    <citation type="submission" date="2021-01" db="UniProtKB">
        <authorList>
            <consortium name="EnsemblMetazoa"/>
        </authorList>
    </citation>
    <scope>IDENTIFICATION</scope>
</reference>
<proteinExistence type="predicted"/>
<dbReference type="KEGG" id="nvi:116738588"/>
<keyword evidence="3" id="KW-1185">Reference proteome</keyword>
<feature type="compositionally biased region" description="Basic and acidic residues" evidence="1">
    <location>
        <begin position="1"/>
        <end position="15"/>
    </location>
</feature>
<feature type="compositionally biased region" description="Acidic residues" evidence="1">
    <location>
        <begin position="329"/>
        <end position="347"/>
    </location>
</feature>
<protein>
    <submittedName>
        <fullName evidence="2">Uncharacterized protein</fullName>
    </submittedName>
</protein>
<feature type="compositionally biased region" description="Low complexity" evidence="1">
    <location>
        <begin position="164"/>
        <end position="179"/>
    </location>
</feature>
<dbReference type="Proteomes" id="UP000002358">
    <property type="component" value="Chromosome 4"/>
</dbReference>
<feature type="compositionally biased region" description="Basic and acidic residues" evidence="1">
    <location>
        <begin position="261"/>
        <end position="279"/>
    </location>
</feature>
<feature type="compositionally biased region" description="Basic and acidic residues" evidence="1">
    <location>
        <begin position="58"/>
        <end position="70"/>
    </location>
</feature>
<feature type="compositionally biased region" description="Basic and acidic residues" evidence="1">
    <location>
        <begin position="194"/>
        <end position="208"/>
    </location>
</feature>
<name>A0A7M7TDL7_NASVI</name>
<organism evidence="2 3">
    <name type="scientific">Nasonia vitripennis</name>
    <name type="common">Parasitic wasp</name>
    <dbReference type="NCBI Taxonomy" id="7425"/>
    <lineage>
        <taxon>Eukaryota</taxon>
        <taxon>Metazoa</taxon>
        <taxon>Ecdysozoa</taxon>
        <taxon>Arthropoda</taxon>
        <taxon>Hexapoda</taxon>
        <taxon>Insecta</taxon>
        <taxon>Pterygota</taxon>
        <taxon>Neoptera</taxon>
        <taxon>Endopterygota</taxon>
        <taxon>Hymenoptera</taxon>
        <taxon>Apocrita</taxon>
        <taxon>Proctotrupomorpha</taxon>
        <taxon>Chalcidoidea</taxon>
        <taxon>Pteromalidae</taxon>
        <taxon>Pteromalinae</taxon>
        <taxon>Nasonia</taxon>
    </lineage>
</organism>
<feature type="compositionally biased region" description="Acidic residues" evidence="1">
    <location>
        <begin position="71"/>
        <end position="88"/>
    </location>
</feature>
<feature type="compositionally biased region" description="Basic residues" evidence="1">
    <location>
        <begin position="223"/>
        <end position="260"/>
    </location>
</feature>
<feature type="region of interest" description="Disordered" evidence="1">
    <location>
        <begin position="1"/>
        <end position="28"/>
    </location>
</feature>
<dbReference type="OrthoDB" id="7635320at2759"/>
<evidence type="ECO:0000313" key="2">
    <source>
        <dbReference type="EnsemblMetazoa" id="XP_032455791"/>
    </source>
</evidence>
<evidence type="ECO:0000313" key="3">
    <source>
        <dbReference type="Proteomes" id="UP000002358"/>
    </source>
</evidence>
<feature type="region of interest" description="Disordered" evidence="1">
    <location>
        <begin position="45"/>
        <end position="119"/>
    </location>
</feature>
<dbReference type="InParanoid" id="A0A7M7TDL7"/>
<sequence length="347" mass="38882">MAPTKRPRENATRNRDKTRRRKRAQEVRPLFKFMGQLCGEECEQDLTPVSESAGRGSARRDNGSRRREMLDDAEMDGIAEELSDEEYDEPRNPAPARSGRLAKAKLRKSGQGGQASEMPLKIGVQKAMRYICEALAFGLQSGYLTPRDSKGKLLRVSSELFQTPEPARGRAPPRNGPEGSEARADRRQNRRQRRPEPSDSQADGKPDDEGAAVGAAVGERGQQRSRKQRSRSGSRHKRRSGKSRSRSRSKRRHGRKRSGRSHSEKPEAELRAKQIKPEQEPEQDEMDENGKESSGGRNEDDNEDGKSAKSTLNSDSQNSNEEKKRADEDGASDEDEDEDEDGSEKNK</sequence>
<dbReference type="RefSeq" id="XP_032455791.1">
    <property type="nucleotide sequence ID" value="XM_032599900.1"/>
</dbReference>
<evidence type="ECO:0000256" key="1">
    <source>
        <dbReference type="SAM" id="MobiDB-lite"/>
    </source>
</evidence>
<feature type="compositionally biased region" description="Polar residues" evidence="1">
    <location>
        <begin position="308"/>
        <end position="319"/>
    </location>
</feature>
<dbReference type="GeneID" id="116738588"/>
<dbReference type="AlphaFoldDB" id="A0A7M7TDL7"/>
<accession>A0A7M7TDL7</accession>